<evidence type="ECO:0000313" key="3">
    <source>
        <dbReference type="EMBL" id="SDZ90818.1"/>
    </source>
</evidence>
<dbReference type="GO" id="GO:0004553">
    <property type="term" value="F:hydrolase activity, hydrolyzing O-glycosyl compounds"/>
    <property type="evidence" value="ECO:0007669"/>
    <property type="project" value="InterPro"/>
</dbReference>
<proteinExistence type="inferred from homology"/>
<sequence>MQAQDQSSPANLRLKGTRSWIRVCWEGASNTKGYRLYWSDNEQQPAAPLATVAAANCFYIQGVKENTHYYVWVESLDSKETFRGAVTTSTHWSLDTTEARQLDIPSSAAVPEGMKLFWHDEFNDSLLDRNKWHTTYYSNIDYLRKDNLEAMRNGELPEAAYKLNGRTINIFTNDSLPAKAFYPSNGRKISSIQTYDWRTNENLLDNSRGGYFEVRVKRSFTGKPQGLNTAFWFDSPGPDLKYYLQEGTTLDGVKGIRPKGQVFEIDVFENLDAQFVLHGHVDEHGRFVHNLNTHIAKGFEHRDQWVTHGILWTPNSIKHYINGQLIRAYTDKHQIYSPNHVMNVFLGAYGGGGAVNMEVDYIRGYQWPLEDGNELPNPGFDINTTLLPWEGSGALTSGRQGQGVLLKPGQEIEQYVYLDNDKTYQLTYWQQGNGQLQATVENMKLVTGDLQQAAAQATGSKNTFTEQCLDFRTGKEYDRNMKTIRVAFKNTGRRPIVLDDVTIRKTH</sequence>
<dbReference type="InterPro" id="IPR036116">
    <property type="entry name" value="FN3_sf"/>
</dbReference>
<feature type="domain" description="GH16" evidence="2">
    <location>
        <begin position="90"/>
        <end position="370"/>
    </location>
</feature>
<organism evidence="3 4">
    <name type="scientific">Chitinophaga terrae</name>
    <name type="common">ex Kim and Jung 2007</name>
    <dbReference type="NCBI Taxonomy" id="408074"/>
    <lineage>
        <taxon>Bacteria</taxon>
        <taxon>Pseudomonadati</taxon>
        <taxon>Bacteroidota</taxon>
        <taxon>Chitinophagia</taxon>
        <taxon>Chitinophagales</taxon>
        <taxon>Chitinophagaceae</taxon>
        <taxon>Chitinophaga</taxon>
    </lineage>
</organism>
<dbReference type="Gene3D" id="2.60.120.200">
    <property type="match status" value="1"/>
</dbReference>
<dbReference type="InterPro" id="IPR000757">
    <property type="entry name" value="Beta-glucanase-like"/>
</dbReference>
<evidence type="ECO:0000259" key="2">
    <source>
        <dbReference type="PROSITE" id="PS51762"/>
    </source>
</evidence>
<dbReference type="AlphaFoldDB" id="A0A1H3WX81"/>
<dbReference type="Pfam" id="PF00722">
    <property type="entry name" value="Glyco_hydro_16"/>
    <property type="match status" value="1"/>
</dbReference>
<dbReference type="EMBL" id="FNRL01000001">
    <property type="protein sequence ID" value="SDZ90818.1"/>
    <property type="molecule type" value="Genomic_DNA"/>
</dbReference>
<dbReference type="GO" id="GO:0005975">
    <property type="term" value="P:carbohydrate metabolic process"/>
    <property type="evidence" value="ECO:0007669"/>
    <property type="project" value="InterPro"/>
</dbReference>
<comment type="similarity">
    <text evidence="1">Belongs to the glycosyl hydrolase 16 family.</text>
</comment>
<dbReference type="Gene3D" id="2.60.120.260">
    <property type="entry name" value="Galactose-binding domain-like"/>
    <property type="match status" value="1"/>
</dbReference>
<accession>A0A1H3WX81</accession>
<dbReference type="Proteomes" id="UP000199656">
    <property type="component" value="Unassembled WGS sequence"/>
</dbReference>
<dbReference type="CDD" id="cd00413">
    <property type="entry name" value="Glyco_hydrolase_16"/>
    <property type="match status" value="1"/>
</dbReference>
<dbReference type="InterPro" id="IPR013783">
    <property type="entry name" value="Ig-like_fold"/>
</dbReference>
<protein>
    <submittedName>
        <fullName evidence="3">Glycosyl hydrolases family 16</fullName>
    </submittedName>
</protein>
<dbReference type="SUPFAM" id="SSF49899">
    <property type="entry name" value="Concanavalin A-like lectins/glucanases"/>
    <property type="match status" value="1"/>
</dbReference>
<dbReference type="InterPro" id="IPR003961">
    <property type="entry name" value="FN3_dom"/>
</dbReference>
<dbReference type="InterPro" id="IPR013320">
    <property type="entry name" value="ConA-like_dom_sf"/>
</dbReference>
<name>A0A1H3WX81_9BACT</name>
<dbReference type="STRING" id="408074.SAMN05660909_00089"/>
<dbReference type="CDD" id="cd00063">
    <property type="entry name" value="FN3"/>
    <property type="match status" value="1"/>
</dbReference>
<evidence type="ECO:0000256" key="1">
    <source>
        <dbReference type="ARBA" id="ARBA00006865"/>
    </source>
</evidence>
<reference evidence="4" key="1">
    <citation type="submission" date="2016-10" db="EMBL/GenBank/DDBJ databases">
        <authorList>
            <person name="Varghese N."/>
            <person name="Submissions S."/>
        </authorList>
    </citation>
    <scope>NUCLEOTIDE SEQUENCE [LARGE SCALE GENOMIC DNA]</scope>
    <source>
        <strain evidence="4">DSM 23920</strain>
    </source>
</reference>
<gene>
    <name evidence="3" type="ORF">SAMN05660909_00089</name>
</gene>
<dbReference type="Gene3D" id="2.60.40.10">
    <property type="entry name" value="Immunoglobulins"/>
    <property type="match status" value="1"/>
</dbReference>
<keyword evidence="4" id="KW-1185">Reference proteome</keyword>
<dbReference type="PROSITE" id="PS51762">
    <property type="entry name" value="GH16_2"/>
    <property type="match status" value="1"/>
</dbReference>
<dbReference type="SUPFAM" id="SSF49265">
    <property type="entry name" value="Fibronectin type III"/>
    <property type="match status" value="1"/>
</dbReference>
<evidence type="ECO:0000313" key="4">
    <source>
        <dbReference type="Proteomes" id="UP000199656"/>
    </source>
</evidence>
<keyword evidence="3" id="KW-0378">Hydrolase</keyword>